<dbReference type="GO" id="GO:0006487">
    <property type="term" value="P:protein N-linked glycosylation"/>
    <property type="evidence" value="ECO:0007669"/>
    <property type="project" value="UniProtKB-UniRule"/>
</dbReference>
<evidence type="ECO:0000256" key="5">
    <source>
        <dbReference type="ARBA" id="ARBA00023136"/>
    </source>
</evidence>
<name>A0A078ARE2_STYLE</name>
<evidence type="ECO:0000256" key="4">
    <source>
        <dbReference type="ARBA" id="ARBA00022989"/>
    </source>
</evidence>
<evidence type="ECO:0000256" key="6">
    <source>
        <dbReference type="RuleBase" id="RU367008"/>
    </source>
</evidence>
<evidence type="ECO:0000313" key="7">
    <source>
        <dbReference type="EMBL" id="CDW85020.1"/>
    </source>
</evidence>
<dbReference type="OrthoDB" id="18408at2759"/>
<sequence>MTTTAELIDLSRLELIPYQSPISPKHFGRLAFNFLFVAFIIMSWFTIYLVNKQKEQRSLVKELLAAVASSAFAGFGLIFLVMWTGIYL</sequence>
<protein>
    <recommendedName>
        <fullName evidence="6">Dolichyl-diphosphooligosaccharide-protein glycosyltransferase subunit OST5</fullName>
    </recommendedName>
</protein>
<dbReference type="Proteomes" id="UP000039865">
    <property type="component" value="Unassembled WGS sequence"/>
</dbReference>
<gene>
    <name evidence="7" type="primary">Contig2429.g2618</name>
    <name evidence="7" type="ORF">STYLEM_14090</name>
</gene>
<dbReference type="Pfam" id="PF05251">
    <property type="entry name" value="Ost5"/>
    <property type="match status" value="1"/>
</dbReference>
<reference evidence="7 8" key="1">
    <citation type="submission" date="2014-06" db="EMBL/GenBank/DDBJ databases">
        <authorList>
            <person name="Swart Estienne"/>
        </authorList>
    </citation>
    <scope>NUCLEOTIDE SEQUENCE [LARGE SCALE GENOMIC DNA]</scope>
    <source>
        <strain evidence="7 8">130c</strain>
    </source>
</reference>
<dbReference type="InParanoid" id="A0A078ARE2"/>
<dbReference type="OMA" id="MERYVGP"/>
<dbReference type="EMBL" id="CCKQ01013369">
    <property type="protein sequence ID" value="CDW85020.1"/>
    <property type="molecule type" value="Genomic_DNA"/>
</dbReference>
<evidence type="ECO:0000256" key="1">
    <source>
        <dbReference type="ARBA" id="ARBA00004141"/>
    </source>
</evidence>
<comment type="similarity">
    <text evidence="2 6">Belongs to the OST5 family.</text>
</comment>
<feature type="transmembrane region" description="Helical" evidence="6">
    <location>
        <begin position="63"/>
        <end position="86"/>
    </location>
</feature>
<evidence type="ECO:0000256" key="2">
    <source>
        <dbReference type="ARBA" id="ARBA00009825"/>
    </source>
</evidence>
<keyword evidence="3 6" id="KW-0812">Transmembrane</keyword>
<keyword evidence="4 6" id="KW-1133">Transmembrane helix</keyword>
<dbReference type="AlphaFoldDB" id="A0A078ARE2"/>
<dbReference type="GO" id="GO:0008250">
    <property type="term" value="C:oligosaccharyltransferase complex"/>
    <property type="evidence" value="ECO:0007669"/>
    <property type="project" value="UniProtKB-UniRule"/>
</dbReference>
<dbReference type="PANTHER" id="PTHR13636">
    <property type="entry name" value="TRANSMEMBRANE PROTEIN 258"/>
    <property type="match status" value="1"/>
</dbReference>
<comment type="subunit">
    <text evidence="6">Component of the oligosaccharyltransferase (OST) complex.</text>
</comment>
<evidence type="ECO:0000313" key="8">
    <source>
        <dbReference type="Proteomes" id="UP000039865"/>
    </source>
</evidence>
<proteinExistence type="inferred from homology"/>
<dbReference type="InterPro" id="IPR007915">
    <property type="entry name" value="TMEM258/Ost5"/>
</dbReference>
<keyword evidence="8" id="KW-1185">Reference proteome</keyword>
<feature type="transmembrane region" description="Helical" evidence="6">
    <location>
        <begin position="30"/>
        <end position="51"/>
    </location>
</feature>
<organism evidence="7 8">
    <name type="scientific">Stylonychia lemnae</name>
    <name type="common">Ciliate</name>
    <dbReference type="NCBI Taxonomy" id="5949"/>
    <lineage>
        <taxon>Eukaryota</taxon>
        <taxon>Sar</taxon>
        <taxon>Alveolata</taxon>
        <taxon>Ciliophora</taxon>
        <taxon>Intramacronucleata</taxon>
        <taxon>Spirotrichea</taxon>
        <taxon>Stichotrichia</taxon>
        <taxon>Sporadotrichida</taxon>
        <taxon>Oxytrichidae</taxon>
        <taxon>Stylonychinae</taxon>
        <taxon>Stylonychia</taxon>
    </lineage>
</organism>
<comment type="subcellular location">
    <subcellularLocation>
        <location evidence="1 6">Membrane</location>
        <topology evidence="1 6">Multi-pass membrane protein</topology>
    </subcellularLocation>
</comment>
<keyword evidence="5 6" id="KW-0472">Membrane</keyword>
<comment type="function">
    <text evidence="6">Subunit of the oligosaccharyl transferase (OST) complex that catalyzes the initial transfer of a defined glycan (Glc(3)Man(9)GlcNAc(2) in eukaryotes) from the lipid carrier dolichol-pyrophosphate to an asparagine residue within an Asn-X-Ser/Thr consensus motif in nascent polypeptide chains, the first step in protein N-glycosylation. N-glycosylation occurs cotranslationally and the complex associates with the Sec61 complex at the channel-forming translocon complex that mediates protein translocation across the endoplasmic reticulum (ER). All subunits are required for a maximal enzyme activity.</text>
</comment>
<accession>A0A078ARE2</accession>
<evidence type="ECO:0000256" key="3">
    <source>
        <dbReference type="ARBA" id="ARBA00022692"/>
    </source>
</evidence>